<dbReference type="Gene3D" id="3.40.30.10">
    <property type="entry name" value="Glutaredoxin"/>
    <property type="match status" value="1"/>
</dbReference>
<evidence type="ECO:0000313" key="2">
    <source>
        <dbReference type="EMBL" id="WMS87297.1"/>
    </source>
</evidence>
<dbReference type="RefSeq" id="WP_309202438.1">
    <property type="nucleotide sequence ID" value="NZ_CP133548.1"/>
</dbReference>
<dbReference type="Proteomes" id="UP001239782">
    <property type="component" value="Chromosome"/>
</dbReference>
<dbReference type="SUPFAM" id="SSF48208">
    <property type="entry name" value="Six-hairpin glycosidases"/>
    <property type="match status" value="1"/>
</dbReference>
<dbReference type="PANTHER" id="PTHR42899:SF1">
    <property type="entry name" value="SPERMATOGENESIS-ASSOCIATED PROTEIN 20"/>
    <property type="match status" value="1"/>
</dbReference>
<dbReference type="PIRSF" id="PIRSF006402">
    <property type="entry name" value="UCP006402_thioredoxin"/>
    <property type="match status" value="1"/>
</dbReference>
<dbReference type="InterPro" id="IPR004879">
    <property type="entry name" value="Ssp411-like_TRX"/>
</dbReference>
<keyword evidence="3" id="KW-1185">Reference proteome</keyword>
<reference evidence="2 3" key="1">
    <citation type="submission" date="2023-08" db="EMBL/GenBank/DDBJ databases">
        <title>Pleionea litopenaei sp. nov., isolated from stomach of juvenile Litopenaeus vannamei.</title>
        <authorList>
            <person name="Rho A.M."/>
            <person name="Hwang C.Y."/>
        </authorList>
    </citation>
    <scope>NUCLEOTIDE SEQUENCE [LARGE SCALE GENOMIC DNA]</scope>
    <source>
        <strain evidence="2 3">HL-JVS1</strain>
    </source>
</reference>
<gene>
    <name evidence="2" type="ORF">Q9312_19000</name>
</gene>
<dbReference type="InterPro" id="IPR024705">
    <property type="entry name" value="Ssp411"/>
</dbReference>
<protein>
    <submittedName>
        <fullName evidence="2">DUF255 domain-containing protein</fullName>
    </submittedName>
</protein>
<feature type="domain" description="Spermatogenesis-associated protein 20-like TRX" evidence="1">
    <location>
        <begin position="64"/>
        <end position="218"/>
    </location>
</feature>
<dbReference type="Pfam" id="PF03190">
    <property type="entry name" value="Thioredox_DsbH"/>
    <property type="match status" value="1"/>
</dbReference>
<accession>A0AA51RTE9</accession>
<dbReference type="PANTHER" id="PTHR42899">
    <property type="entry name" value="SPERMATOGENESIS-ASSOCIATED PROTEIN 20"/>
    <property type="match status" value="1"/>
</dbReference>
<dbReference type="InterPro" id="IPR008928">
    <property type="entry name" value="6-hairpin_glycosidase_sf"/>
</dbReference>
<dbReference type="EMBL" id="CP133548">
    <property type="protein sequence ID" value="WMS87297.1"/>
    <property type="molecule type" value="Genomic_DNA"/>
</dbReference>
<dbReference type="GO" id="GO:0005975">
    <property type="term" value="P:carbohydrate metabolic process"/>
    <property type="evidence" value="ECO:0007669"/>
    <property type="project" value="InterPro"/>
</dbReference>
<organism evidence="2 3">
    <name type="scientific">Pleionea litopenaei</name>
    <dbReference type="NCBI Taxonomy" id="3070815"/>
    <lineage>
        <taxon>Bacteria</taxon>
        <taxon>Pseudomonadati</taxon>
        <taxon>Pseudomonadota</taxon>
        <taxon>Gammaproteobacteria</taxon>
        <taxon>Oceanospirillales</taxon>
        <taxon>Pleioneaceae</taxon>
        <taxon>Pleionea</taxon>
    </lineage>
</organism>
<name>A0AA51RTE9_9GAMM</name>
<sequence>MRKIVLLIVMNVAMYVSLVEAQEYLEPPLLPKTEKQLFKQWERVASTRGKAVKESLETEGLYLNQLINSSSPYLLQHAFHPVNWKPWSTDVFNSAKSSGHLIVLSIGYSTCHWCHVMARESFSDEEVATAINKDFLAIKVDREELPNIDHYYKSLLEVAKGTAGWPITVVIDSNGTPIFIDSYLTKQQLLNLLPRLAKLWRDNPSFLLATGKMLENSLSKSDVNRGSDKKLLALDEVIERLSNNFDSVNGGAQGNTKFPNEVMLNFLINSLRWAEPSNRISELNNNKVANFLEGTLEMISSRNLRDHIEGGFHRYATDSEWLVPHFEKMLYNQAQLSLVMLEYSRFSNQESYLNIVNETLSFILRAMYHNDKGFYSALDAELEQTEGGFHTFSKIELESLDLNLEGVVITPFKDRFIVSFVDANTKSKAIMQLHQQLLTIRQSRASLHRDEKIITSWNALTVKAFARSYIVQHNQEHLSISKQIAERLWHRFDKQEGTLMRLSDDSNKTPYLLLEDYAFLADAFIELYDATSDRLWLNRATTLYGVLEHKFYQDDGTLLASYPHQAGIANVRLLDDEVMTPAAVVVEVAEKLHRRGTLKAPEKRIPQLLNRLTSVVNEQPQATLALADALYRLKFGSRQSVRYFAQGFGKVVSKCMEVVSNRCNKMSFDIQLAEGWHINSTHPKQDYLLPTVVQNVSDTKIEYPAERLVKLGFEKEPLSVFEGSFSIKLYKQKDFATQVIELPLQACSDSICLQPERLSFRF</sequence>
<dbReference type="KEGG" id="plei:Q9312_19000"/>
<dbReference type="AlphaFoldDB" id="A0AA51RTE9"/>
<dbReference type="InterPro" id="IPR036249">
    <property type="entry name" value="Thioredoxin-like_sf"/>
</dbReference>
<proteinExistence type="predicted"/>
<evidence type="ECO:0000259" key="1">
    <source>
        <dbReference type="Pfam" id="PF03190"/>
    </source>
</evidence>
<evidence type="ECO:0000313" key="3">
    <source>
        <dbReference type="Proteomes" id="UP001239782"/>
    </source>
</evidence>
<dbReference type="SUPFAM" id="SSF52833">
    <property type="entry name" value="Thioredoxin-like"/>
    <property type="match status" value="1"/>
</dbReference>